<dbReference type="InterPro" id="IPR011050">
    <property type="entry name" value="Pectin_lyase_fold/virulence"/>
</dbReference>
<dbReference type="EC" id="3.2.1.67" evidence="13"/>
<keyword evidence="19" id="KW-1185">Reference proteome</keyword>
<evidence type="ECO:0000256" key="6">
    <source>
        <dbReference type="ARBA" id="ARBA00023157"/>
    </source>
</evidence>
<feature type="active site" evidence="15">
    <location>
        <position position="243"/>
    </location>
</feature>
<dbReference type="InterPro" id="IPR000743">
    <property type="entry name" value="Glyco_hydro_28"/>
</dbReference>
<feature type="signal peptide" evidence="17">
    <location>
        <begin position="1"/>
        <end position="22"/>
    </location>
</feature>
<evidence type="ECO:0000256" key="17">
    <source>
        <dbReference type="SAM" id="SignalP"/>
    </source>
</evidence>
<keyword evidence="7" id="KW-0325">Glycoprotein</keyword>
<comment type="catalytic activity">
    <reaction evidence="14">
        <text>[(1-&gt;4)-alpha-D-galacturonosyl](n) + H2O = alpha-D-galacturonate + [(1-&gt;4)-alpha-D-galacturonosyl](n-1)</text>
        <dbReference type="Rhea" id="RHEA:14117"/>
        <dbReference type="Rhea" id="RHEA-COMP:14570"/>
        <dbReference type="Rhea" id="RHEA-COMP:14572"/>
        <dbReference type="ChEBI" id="CHEBI:15377"/>
        <dbReference type="ChEBI" id="CHEBI:58658"/>
        <dbReference type="ChEBI" id="CHEBI:140523"/>
        <dbReference type="EC" id="3.2.1.67"/>
    </reaction>
</comment>
<evidence type="ECO:0000256" key="12">
    <source>
        <dbReference type="ARBA" id="ARBA00037312"/>
    </source>
</evidence>
<gene>
    <name evidence="18" type="ORF">RSOLAG1IB_04105</name>
</gene>
<dbReference type="OrthoDB" id="187139at2759"/>
<dbReference type="STRING" id="1108050.A0A0B7FSA6"/>
<evidence type="ECO:0000256" key="2">
    <source>
        <dbReference type="ARBA" id="ARBA00008834"/>
    </source>
</evidence>
<keyword evidence="10" id="KW-0961">Cell wall biogenesis/degradation</keyword>
<dbReference type="Pfam" id="PF00295">
    <property type="entry name" value="Glyco_hydro_28"/>
    <property type="match status" value="1"/>
</dbReference>
<dbReference type="AlphaFoldDB" id="A0A0B7FSA6"/>
<protein>
    <recommendedName>
        <fullName evidence="13">galacturonan 1,4-alpha-galacturonidase</fullName>
        <ecNumber evidence="13">3.2.1.67</ecNumber>
    </recommendedName>
</protein>
<dbReference type="Proteomes" id="UP000059188">
    <property type="component" value="Unassembled WGS sequence"/>
</dbReference>
<dbReference type="GO" id="GO:0004650">
    <property type="term" value="F:polygalacturonase activity"/>
    <property type="evidence" value="ECO:0007669"/>
    <property type="project" value="InterPro"/>
</dbReference>
<comment type="subcellular location">
    <subcellularLocation>
        <location evidence="1">Secreted</location>
    </subcellularLocation>
</comment>
<evidence type="ECO:0000256" key="9">
    <source>
        <dbReference type="ARBA" id="ARBA00023295"/>
    </source>
</evidence>
<accession>A0A0B7FSA6</accession>
<comment type="function">
    <text evidence="12">Specific in hydrolyzing the terminal glycosidic bond of polygalacturonic acid and oligogalacturonates.</text>
</comment>
<dbReference type="Gene3D" id="2.160.20.10">
    <property type="entry name" value="Single-stranded right-handed beta-helix, Pectin lyase-like"/>
    <property type="match status" value="1"/>
</dbReference>
<sequence length="400" mass="42737">MTSSSVTRTALLLSALSGFSQAATCVVPSAGNSSVSDVPAIKAAFASCGNGGIIQFPAGKTYAINEFLKIQGCDGCEVQLDGTLKLKADVSLWNKQAQPFAFQTSHLAIIVDGAKNMKFHSPTGKGLIDGSGQVWYDQLPSIRPILWTTANSTGVTYDRIKMINSPMWFNLVTDSSYITFTNTILNATSSSSKLPKNTDGFDTYRSSHVTIQDFWYNGGDDSISFKPNSTDVTVRNAVVLGSHGVSVGSISQYPGVYDIIKNIYVQNVTFGNGLDGTKTQNGVRIKSFPGGYGSGMINNITYQDIIVKDVTHPVVIDSCYTEDASYCSSHPAQTNITDVHVNNVTGTSSGSTVVSLSCTPKASCYVYMKDIKITPRKGNAKYVCTNLSDPNDVGIPCTSS</sequence>
<evidence type="ECO:0000256" key="15">
    <source>
        <dbReference type="PROSITE-ProRule" id="PRU10052"/>
    </source>
</evidence>
<dbReference type="PROSITE" id="PS00502">
    <property type="entry name" value="POLYGALACTURONASE"/>
    <property type="match status" value="1"/>
</dbReference>
<keyword evidence="11" id="KW-0624">Polysaccharide degradation</keyword>
<evidence type="ECO:0000256" key="16">
    <source>
        <dbReference type="RuleBase" id="RU361169"/>
    </source>
</evidence>
<dbReference type="SUPFAM" id="SSF51126">
    <property type="entry name" value="Pectin lyase-like"/>
    <property type="match status" value="1"/>
</dbReference>
<proteinExistence type="inferred from homology"/>
<feature type="chain" id="PRO_5002114523" description="galacturonan 1,4-alpha-galacturonidase" evidence="17">
    <location>
        <begin position="23"/>
        <end position="400"/>
    </location>
</feature>
<dbReference type="GO" id="GO:0005576">
    <property type="term" value="C:extracellular region"/>
    <property type="evidence" value="ECO:0007669"/>
    <property type="project" value="UniProtKB-SubCell"/>
</dbReference>
<evidence type="ECO:0000256" key="7">
    <source>
        <dbReference type="ARBA" id="ARBA00023180"/>
    </source>
</evidence>
<keyword evidence="8" id="KW-0119">Carbohydrate metabolism</keyword>
<keyword evidence="9 16" id="KW-0326">Glycosidase</keyword>
<dbReference type="GO" id="GO:0000272">
    <property type="term" value="P:polysaccharide catabolic process"/>
    <property type="evidence" value="ECO:0007669"/>
    <property type="project" value="UniProtKB-KW"/>
</dbReference>
<evidence type="ECO:0000256" key="3">
    <source>
        <dbReference type="ARBA" id="ARBA00022525"/>
    </source>
</evidence>
<evidence type="ECO:0000313" key="19">
    <source>
        <dbReference type="Proteomes" id="UP000059188"/>
    </source>
</evidence>
<evidence type="ECO:0000256" key="13">
    <source>
        <dbReference type="ARBA" id="ARBA00038933"/>
    </source>
</evidence>
<evidence type="ECO:0000256" key="8">
    <source>
        <dbReference type="ARBA" id="ARBA00023277"/>
    </source>
</evidence>
<dbReference type="GO" id="GO:0047911">
    <property type="term" value="F:galacturan 1,4-alpha-galacturonidase activity"/>
    <property type="evidence" value="ECO:0007669"/>
    <property type="project" value="UniProtKB-EC"/>
</dbReference>
<name>A0A0B7FSA6_THACB</name>
<keyword evidence="5 16" id="KW-0378">Hydrolase</keyword>
<evidence type="ECO:0000256" key="14">
    <source>
        <dbReference type="ARBA" id="ARBA00048766"/>
    </source>
</evidence>
<dbReference type="PANTHER" id="PTHR31736">
    <property type="match status" value="1"/>
</dbReference>
<keyword evidence="6" id="KW-1015">Disulfide bond</keyword>
<dbReference type="InterPro" id="IPR012334">
    <property type="entry name" value="Pectin_lyas_fold"/>
</dbReference>
<evidence type="ECO:0000256" key="4">
    <source>
        <dbReference type="ARBA" id="ARBA00022729"/>
    </source>
</evidence>
<evidence type="ECO:0000256" key="1">
    <source>
        <dbReference type="ARBA" id="ARBA00004613"/>
    </source>
</evidence>
<evidence type="ECO:0000256" key="10">
    <source>
        <dbReference type="ARBA" id="ARBA00023316"/>
    </source>
</evidence>
<evidence type="ECO:0000256" key="5">
    <source>
        <dbReference type="ARBA" id="ARBA00022801"/>
    </source>
</evidence>
<evidence type="ECO:0000313" key="18">
    <source>
        <dbReference type="EMBL" id="CEL60866.1"/>
    </source>
</evidence>
<dbReference type="GO" id="GO:0071555">
    <property type="term" value="P:cell wall organization"/>
    <property type="evidence" value="ECO:0007669"/>
    <property type="project" value="UniProtKB-KW"/>
</dbReference>
<dbReference type="EMBL" id="LN679104">
    <property type="protein sequence ID" value="CEL60866.1"/>
    <property type="molecule type" value="Genomic_DNA"/>
</dbReference>
<keyword evidence="4 17" id="KW-0732">Signal</keyword>
<dbReference type="PANTHER" id="PTHR31736:SF12">
    <property type="entry name" value="EXO-POLYGALACTURONASE, PUTATIVE-RELATED"/>
    <property type="match status" value="1"/>
</dbReference>
<evidence type="ECO:0000256" key="11">
    <source>
        <dbReference type="ARBA" id="ARBA00023326"/>
    </source>
</evidence>
<organism evidence="18 19">
    <name type="scientific">Thanatephorus cucumeris (strain AG1-IB / isolate 7/3/14)</name>
    <name type="common">Lettuce bottom rot fungus</name>
    <name type="synonym">Rhizoctonia solani</name>
    <dbReference type="NCBI Taxonomy" id="1108050"/>
    <lineage>
        <taxon>Eukaryota</taxon>
        <taxon>Fungi</taxon>
        <taxon>Dikarya</taxon>
        <taxon>Basidiomycota</taxon>
        <taxon>Agaricomycotina</taxon>
        <taxon>Agaricomycetes</taxon>
        <taxon>Cantharellales</taxon>
        <taxon>Ceratobasidiaceae</taxon>
        <taxon>Rhizoctonia</taxon>
        <taxon>Rhizoctonia solani AG-1</taxon>
    </lineage>
</organism>
<comment type="similarity">
    <text evidence="2 16">Belongs to the glycosyl hydrolase 28 family.</text>
</comment>
<reference evidence="18 19" key="1">
    <citation type="submission" date="2014-11" db="EMBL/GenBank/DDBJ databases">
        <authorList>
            <person name="Wibberg Daniel"/>
        </authorList>
    </citation>
    <scope>NUCLEOTIDE SEQUENCE [LARGE SCALE GENOMIC DNA]</scope>
    <source>
        <strain evidence="18">Rhizoctonia solani AG1-IB 7/3/14</strain>
    </source>
</reference>
<keyword evidence="3" id="KW-0964">Secreted</keyword>